<dbReference type="AlphaFoldDB" id="A0A6A2Z391"/>
<feature type="compositionally biased region" description="Basic and acidic residues" evidence="1">
    <location>
        <begin position="108"/>
        <end position="117"/>
    </location>
</feature>
<evidence type="ECO:0000313" key="3">
    <source>
        <dbReference type="Proteomes" id="UP000436088"/>
    </source>
</evidence>
<reference evidence="2" key="1">
    <citation type="submission" date="2019-09" db="EMBL/GenBank/DDBJ databases">
        <title>Draft genome information of white flower Hibiscus syriacus.</title>
        <authorList>
            <person name="Kim Y.-M."/>
        </authorList>
    </citation>
    <scope>NUCLEOTIDE SEQUENCE [LARGE SCALE GENOMIC DNA]</scope>
    <source>
        <strain evidence="2">YM2019G1</strain>
    </source>
</reference>
<dbReference type="EMBL" id="VEPZ02001219">
    <property type="protein sequence ID" value="KAE8686328.1"/>
    <property type="molecule type" value="Genomic_DNA"/>
</dbReference>
<proteinExistence type="predicted"/>
<protein>
    <submittedName>
        <fullName evidence="2">Uncharacterized protein</fullName>
    </submittedName>
</protein>
<dbReference type="OrthoDB" id="983327at2759"/>
<feature type="region of interest" description="Disordered" evidence="1">
    <location>
        <begin position="27"/>
        <end position="46"/>
    </location>
</feature>
<comment type="caution">
    <text evidence="2">The sequence shown here is derived from an EMBL/GenBank/DDBJ whole genome shotgun (WGS) entry which is preliminary data.</text>
</comment>
<feature type="compositionally biased region" description="Low complexity" evidence="1">
    <location>
        <begin position="133"/>
        <end position="143"/>
    </location>
</feature>
<dbReference type="PANTHER" id="PTHR33356">
    <property type="entry name" value="TIP41-LIKE PROTEIN"/>
    <property type="match status" value="1"/>
</dbReference>
<keyword evidence="3" id="KW-1185">Reference proteome</keyword>
<accession>A0A6A2Z391</accession>
<feature type="compositionally biased region" description="Polar residues" evidence="1">
    <location>
        <begin position="36"/>
        <end position="46"/>
    </location>
</feature>
<evidence type="ECO:0000256" key="1">
    <source>
        <dbReference type="SAM" id="MobiDB-lite"/>
    </source>
</evidence>
<sequence>MAEHIEDAEFWLPSMIFMDDDTLMEDQNLKNKNDGENNTESLTSSHGFPIEFPFEFDYPYDSFSAISSIPVESVVESTETERSDEEDEFLAGLTRRIVHSTSQKLAVRDLPLDKNEENGGSAGSPESTLNVLGNSSASSNGGSRVAEMKMSKDVPKNTIFKHGKNQPKIQNHGFVKNPSCGLPLNRIISSTIAQTNHYHGWQMNARTQQQQMKKNRLKSNIVGKRPLFQVRFQPPPLILMFLGGPKRESAGTGVFIPRKYDDKPSRSHKKSGKN</sequence>
<gene>
    <name evidence="2" type="ORF">F3Y22_tig00111069pilonHSYRG00071</name>
</gene>
<feature type="region of interest" description="Disordered" evidence="1">
    <location>
        <begin position="108"/>
        <end position="144"/>
    </location>
</feature>
<dbReference type="PANTHER" id="PTHR33356:SF17">
    <property type="entry name" value="TPX2 CENTRAL DOMAIN-CONTAINING PROTEIN"/>
    <property type="match status" value="1"/>
</dbReference>
<feature type="region of interest" description="Disordered" evidence="1">
    <location>
        <begin position="250"/>
        <end position="274"/>
    </location>
</feature>
<name>A0A6A2Z391_HIBSY</name>
<dbReference type="Proteomes" id="UP000436088">
    <property type="component" value="Unassembled WGS sequence"/>
</dbReference>
<evidence type="ECO:0000313" key="2">
    <source>
        <dbReference type="EMBL" id="KAE8686328.1"/>
    </source>
</evidence>
<organism evidence="2 3">
    <name type="scientific">Hibiscus syriacus</name>
    <name type="common">Rose of Sharon</name>
    <dbReference type="NCBI Taxonomy" id="106335"/>
    <lineage>
        <taxon>Eukaryota</taxon>
        <taxon>Viridiplantae</taxon>
        <taxon>Streptophyta</taxon>
        <taxon>Embryophyta</taxon>
        <taxon>Tracheophyta</taxon>
        <taxon>Spermatophyta</taxon>
        <taxon>Magnoliopsida</taxon>
        <taxon>eudicotyledons</taxon>
        <taxon>Gunneridae</taxon>
        <taxon>Pentapetalae</taxon>
        <taxon>rosids</taxon>
        <taxon>malvids</taxon>
        <taxon>Malvales</taxon>
        <taxon>Malvaceae</taxon>
        <taxon>Malvoideae</taxon>
        <taxon>Hibiscus</taxon>
    </lineage>
</organism>